<comment type="caution">
    <text evidence="6">The sequence shown here is derived from an EMBL/GenBank/DDBJ whole genome shotgun (WGS) entry which is preliminary data.</text>
</comment>
<reference evidence="7" key="1">
    <citation type="journal article" date="2019" name="Int. J. Syst. Evol. Microbiol.">
        <title>The Global Catalogue of Microorganisms (GCM) 10K type strain sequencing project: providing services to taxonomists for standard genome sequencing and annotation.</title>
        <authorList>
            <consortium name="The Broad Institute Genomics Platform"/>
            <consortium name="The Broad Institute Genome Sequencing Center for Infectious Disease"/>
            <person name="Wu L."/>
            <person name="Ma J."/>
        </authorList>
    </citation>
    <scope>NUCLEOTIDE SEQUENCE [LARGE SCALE GENOMIC DNA]</scope>
    <source>
        <strain evidence="7">PCU 347</strain>
    </source>
</reference>
<dbReference type="Proteomes" id="UP001595824">
    <property type="component" value="Unassembled WGS sequence"/>
</dbReference>
<gene>
    <name evidence="6" type="ORF">ACFPC0_23710</name>
</gene>
<dbReference type="InterPro" id="IPR001647">
    <property type="entry name" value="HTH_TetR"/>
</dbReference>
<keyword evidence="3" id="KW-0804">Transcription</keyword>
<dbReference type="Pfam" id="PF00440">
    <property type="entry name" value="TetR_N"/>
    <property type="match status" value="1"/>
</dbReference>
<evidence type="ECO:0000256" key="2">
    <source>
        <dbReference type="ARBA" id="ARBA00023125"/>
    </source>
</evidence>
<evidence type="ECO:0000313" key="6">
    <source>
        <dbReference type="EMBL" id="MFC4330735.1"/>
    </source>
</evidence>
<evidence type="ECO:0000256" key="1">
    <source>
        <dbReference type="ARBA" id="ARBA00023015"/>
    </source>
</evidence>
<dbReference type="InterPro" id="IPR009057">
    <property type="entry name" value="Homeodomain-like_sf"/>
</dbReference>
<feature type="domain" description="HTH tetR-type" evidence="5">
    <location>
        <begin position="8"/>
        <end position="68"/>
    </location>
</feature>
<sequence>MAQQERAIRTRHAILKAAASVFDERGYEAATIGEILTRAGVTKGALYFHFPSKQALAEGVLNAQFAEVSLAPRVCKLQELVDTGLLTADRMRRDPVVSAAARLSLGQEMRTLFGGQAVSLWIATTEKVLHEAKAQGELLPHVDPAASAWIVSAAWTGVQVYSHTLSDRADLVERVVSLFEHLLPSIAVPAVLSRLVVTPERADEIVREIEQRARDEAERAPESVQAFGLRTRVPADAE</sequence>
<feature type="DNA-binding region" description="H-T-H motif" evidence="4">
    <location>
        <begin position="31"/>
        <end position="50"/>
    </location>
</feature>
<dbReference type="InterPro" id="IPR036271">
    <property type="entry name" value="Tet_transcr_reg_TetR-rel_C_sf"/>
</dbReference>
<dbReference type="PANTHER" id="PTHR47506">
    <property type="entry name" value="TRANSCRIPTIONAL REGULATORY PROTEIN"/>
    <property type="match status" value="1"/>
</dbReference>
<dbReference type="PROSITE" id="PS50977">
    <property type="entry name" value="HTH_TETR_2"/>
    <property type="match status" value="1"/>
</dbReference>
<dbReference type="InterPro" id="IPR047923">
    <property type="entry name" value="ArpA-like"/>
</dbReference>
<name>A0ABV8TJ91_9ACTN</name>
<dbReference type="SUPFAM" id="SSF48498">
    <property type="entry name" value="Tetracyclin repressor-like, C-terminal domain"/>
    <property type="match status" value="1"/>
</dbReference>
<dbReference type="PROSITE" id="PS01081">
    <property type="entry name" value="HTH_TETR_1"/>
    <property type="match status" value="1"/>
</dbReference>
<accession>A0ABV8TJ91</accession>
<proteinExistence type="predicted"/>
<protein>
    <submittedName>
        <fullName evidence="6">ScbR family autoregulator-binding transcription factor</fullName>
    </submittedName>
</protein>
<dbReference type="Gene3D" id="1.10.357.10">
    <property type="entry name" value="Tetracycline Repressor, domain 2"/>
    <property type="match status" value="1"/>
</dbReference>
<keyword evidence="7" id="KW-1185">Reference proteome</keyword>
<dbReference type="PRINTS" id="PR00455">
    <property type="entry name" value="HTHTETR"/>
</dbReference>
<dbReference type="InterPro" id="IPR023772">
    <property type="entry name" value="DNA-bd_HTH_TetR-type_CS"/>
</dbReference>
<evidence type="ECO:0000313" key="7">
    <source>
        <dbReference type="Proteomes" id="UP001595824"/>
    </source>
</evidence>
<organism evidence="6 7">
    <name type="scientific">Streptomyces andamanensis</name>
    <dbReference type="NCBI Taxonomy" id="1565035"/>
    <lineage>
        <taxon>Bacteria</taxon>
        <taxon>Bacillati</taxon>
        <taxon>Actinomycetota</taxon>
        <taxon>Actinomycetes</taxon>
        <taxon>Kitasatosporales</taxon>
        <taxon>Streptomycetaceae</taxon>
        <taxon>Streptomyces</taxon>
    </lineage>
</organism>
<dbReference type="PANTHER" id="PTHR47506:SF1">
    <property type="entry name" value="HTH-TYPE TRANSCRIPTIONAL REGULATOR YJDC"/>
    <property type="match status" value="1"/>
</dbReference>
<keyword evidence="2 4" id="KW-0238">DNA-binding</keyword>
<dbReference type="RefSeq" id="WP_381741752.1">
    <property type="nucleotide sequence ID" value="NZ_JBHSDP010000024.1"/>
</dbReference>
<dbReference type="NCBIfam" id="NF041196">
    <property type="entry name" value="ScbR_bind_reg"/>
    <property type="match status" value="1"/>
</dbReference>
<dbReference type="SUPFAM" id="SSF46689">
    <property type="entry name" value="Homeodomain-like"/>
    <property type="match status" value="1"/>
</dbReference>
<evidence type="ECO:0000256" key="4">
    <source>
        <dbReference type="PROSITE-ProRule" id="PRU00335"/>
    </source>
</evidence>
<dbReference type="EMBL" id="JBHSDP010000024">
    <property type="protein sequence ID" value="MFC4330735.1"/>
    <property type="molecule type" value="Genomic_DNA"/>
</dbReference>
<evidence type="ECO:0000259" key="5">
    <source>
        <dbReference type="PROSITE" id="PS50977"/>
    </source>
</evidence>
<keyword evidence="1" id="KW-0805">Transcription regulation</keyword>
<evidence type="ECO:0000256" key="3">
    <source>
        <dbReference type="ARBA" id="ARBA00023163"/>
    </source>
</evidence>